<proteinExistence type="predicted"/>
<organism evidence="1 2">
    <name type="scientific">Legionella lytica</name>
    <dbReference type="NCBI Taxonomy" id="96232"/>
    <lineage>
        <taxon>Bacteria</taxon>
        <taxon>Pseudomonadati</taxon>
        <taxon>Pseudomonadota</taxon>
        <taxon>Gammaproteobacteria</taxon>
        <taxon>Legionellales</taxon>
        <taxon>Legionellaceae</taxon>
        <taxon>Legionella</taxon>
    </lineage>
</organism>
<reference evidence="1" key="1">
    <citation type="submission" date="2021-03" db="EMBL/GenBank/DDBJ databases">
        <title>Legionella lytica PCM 2298.</title>
        <authorList>
            <person name="Koper P."/>
        </authorList>
    </citation>
    <scope>NUCLEOTIDE SEQUENCE</scope>
    <source>
        <strain evidence="1">PCM 2298</strain>
    </source>
</reference>
<dbReference type="RefSeq" id="WP_252580832.1">
    <property type="nucleotide sequence ID" value="NZ_CP071527.1"/>
</dbReference>
<gene>
    <name evidence="1" type="ORF">J2N86_02775</name>
</gene>
<name>A0ABY4YA19_9GAMM</name>
<keyword evidence="2" id="KW-1185">Reference proteome</keyword>
<dbReference type="Proteomes" id="UP001057474">
    <property type="component" value="Chromosome"/>
</dbReference>
<sequence>MKVQRVSECLNELREEAIQAEGDAVLLDKINTYFFSKPTETLLDRSDIVFLLECFTMRWEAVRGKDHDYTLSNSPIELKWVSLAKELGKHAGIPYLKILMSTITNDKDPHDGSALTQTETMTNFYLANNGTVLCRKRSLCDYLLDHELKLVTSKNVEAAVVFTLDELSSLKRCKVNSIFSIVTDIEDSPTQTNERQTVTEYFTSFWDFLQRKVFARSAHDGEFPISFLAPLFDLVEHYICLKLEDKDFSAFQNEASKFFEQLYNNPVSNVNSLYGQRVFYKGREHYLLDVLIVIFDANQFNLEQEMLAISKLLFSIQPELESKNNVLRTFYLEEQKKVVHTPENEVEAYINCCRLLVSLFVTKFDLGIFVYKGQEIFTWDQENEIPNEFSGIYTKLLKVFNSEKPNYIHAYYNVIKNEIVSLVKENAHWARKIRTGTSRDWLKKAHISSLAEIDGYWYPPELIIHRLLKFIQTDTPFKKQIANFLDELVTTYTQEQGDFRKELRVNILFSQFLSKLSEQQCHTVVMFMTSGDDVSADGIESDFLNNCIVHINSRLVELGYHQPIDKSLAFFQAEPCYDIDPALILGATHLIEVIEQYATKLELGHLDNEVQGKIRRFLFDLKNPILSCADKSESIKDSETRVDPIGQPS</sequence>
<protein>
    <submittedName>
        <fullName evidence="1">Uncharacterized protein</fullName>
    </submittedName>
</protein>
<evidence type="ECO:0000313" key="1">
    <source>
        <dbReference type="EMBL" id="USQ14271.1"/>
    </source>
</evidence>
<accession>A0ABY4YA19</accession>
<dbReference type="EMBL" id="CP071527">
    <property type="protein sequence ID" value="USQ14271.1"/>
    <property type="molecule type" value="Genomic_DNA"/>
</dbReference>
<evidence type="ECO:0000313" key="2">
    <source>
        <dbReference type="Proteomes" id="UP001057474"/>
    </source>
</evidence>